<dbReference type="PROSITE" id="PS52016">
    <property type="entry name" value="TONB_DEPENDENT_REC_3"/>
    <property type="match status" value="1"/>
</dbReference>
<evidence type="ECO:0000256" key="1">
    <source>
        <dbReference type="ARBA" id="ARBA00004571"/>
    </source>
</evidence>
<evidence type="ECO:0000256" key="4">
    <source>
        <dbReference type="ARBA" id="ARBA00022452"/>
    </source>
</evidence>
<dbReference type="AlphaFoldDB" id="A0A848NSB8"/>
<dbReference type="InterPro" id="IPR012910">
    <property type="entry name" value="Plug_dom"/>
</dbReference>
<dbReference type="RefSeq" id="WP_169339884.1">
    <property type="nucleotide sequence ID" value="NZ_JABBZM010000006.1"/>
</dbReference>
<dbReference type="InterPro" id="IPR039426">
    <property type="entry name" value="TonB-dep_rcpt-like"/>
</dbReference>
<comment type="caution">
    <text evidence="15">The sequence shown here is derived from an EMBL/GenBank/DDBJ whole genome shotgun (WGS) entry which is preliminary data.</text>
</comment>
<keyword evidence="6 11" id="KW-0798">TonB box</keyword>
<evidence type="ECO:0000256" key="8">
    <source>
        <dbReference type="ARBA" id="ARBA00023170"/>
    </source>
</evidence>
<evidence type="ECO:0000256" key="3">
    <source>
        <dbReference type="ARBA" id="ARBA00022448"/>
    </source>
</evidence>
<keyword evidence="9 10" id="KW-0998">Cell outer membrane</keyword>
<gene>
    <name evidence="15" type="ORF">HGR00_08720</name>
</gene>
<evidence type="ECO:0000256" key="11">
    <source>
        <dbReference type="RuleBase" id="RU003357"/>
    </source>
</evidence>
<sequence>MPAAVSRRSTFRCRTRAARLRVTPLAPHLTRRLAWMLAAMSAGAPAWAQQTSAQVDLPATQVSAGKAAAYGAKQASTGALGDKPLLDTPFSINVVTQELIQNRQAQTIGEVFKGDPSVTANNDGYIGEASNITIRGLQLDLLEGYKIDGMAVPNWGSDVPLEHFERVELLKGLSGFMYGFGTPGGIANFVTKRPTNTFGGSATFGYTSGGTLKESIDLGGRFGPTKALGARLGVVHEEGDTFVDGGHIKRDSASLALDARIAPNLQWSLDGLYMQRNVQGAYYGIIPGQDFGVPVSEFVRTPRAIDGSQRVASRGSYYETEIKTVGTELNWAAAPDWNVRASYRYTQQNRGNADSAIQLTDNAGTFSELQYGSYQRYAYSQAQVMANGRVRTGSIEHELVFGTSWQSLTQANTGFASTFLGTGNLYNPSAFVSSGAPLMQVPSSAGLYRTSKIDQTSVFASDTVKFNEQWSVLGGLRYTRFSQTGYTPSGDVSAKYSREPITPTLALMFKPVQPMTLYASYVESLEAGASAPITALNAGTVFGPLKSKQYEVGAKAELHDWTLGAALFQVQRGLAYLRPDNVYTQDGMTRYRGLELSARGKIARDWTVLGGVLFMNSENTESDASVLGKRAYGSPQYKATAYVEYAMPAMPGLVLSAGGQYVGNSALEANNSNIVPGYHTFDAGARYSTKVGGKAVTFRFNIDNLTNEKYWLPSWGFILAQGAPRTFRASATINF</sequence>
<keyword evidence="3 10" id="KW-0813">Transport</keyword>
<dbReference type="Gene3D" id="2.170.130.10">
    <property type="entry name" value="TonB-dependent receptor, plug domain"/>
    <property type="match status" value="1"/>
</dbReference>
<keyword evidence="12" id="KW-0732">Signal</keyword>
<dbReference type="GO" id="GO:0038023">
    <property type="term" value="F:signaling receptor activity"/>
    <property type="evidence" value="ECO:0007669"/>
    <property type="project" value="InterPro"/>
</dbReference>
<comment type="subcellular location">
    <subcellularLocation>
        <location evidence="1 10">Cell outer membrane</location>
        <topology evidence="1 10">Multi-pass membrane protein</topology>
    </subcellularLocation>
</comment>
<keyword evidence="8 15" id="KW-0675">Receptor</keyword>
<evidence type="ECO:0000256" key="10">
    <source>
        <dbReference type="PROSITE-ProRule" id="PRU01360"/>
    </source>
</evidence>
<evidence type="ECO:0000256" key="6">
    <source>
        <dbReference type="ARBA" id="ARBA00023077"/>
    </source>
</evidence>
<keyword evidence="5 10" id="KW-0812">Transmembrane</keyword>
<dbReference type="GO" id="GO:0015891">
    <property type="term" value="P:siderophore transport"/>
    <property type="evidence" value="ECO:0007669"/>
    <property type="project" value="InterPro"/>
</dbReference>
<dbReference type="SUPFAM" id="SSF56935">
    <property type="entry name" value="Porins"/>
    <property type="match status" value="1"/>
</dbReference>
<dbReference type="InterPro" id="IPR037066">
    <property type="entry name" value="Plug_dom_sf"/>
</dbReference>
<dbReference type="NCBIfam" id="TIGR01783">
    <property type="entry name" value="TonB-siderophor"/>
    <property type="match status" value="1"/>
</dbReference>
<evidence type="ECO:0000313" key="16">
    <source>
        <dbReference type="Proteomes" id="UP000575469"/>
    </source>
</evidence>
<feature type="domain" description="TonB-dependent receptor-like beta-barrel" evidence="13">
    <location>
        <begin position="273"/>
        <end position="705"/>
    </location>
</feature>
<accession>A0A848NSB8</accession>
<keyword evidence="7 10" id="KW-0472">Membrane</keyword>
<dbReference type="Gene3D" id="2.40.170.20">
    <property type="entry name" value="TonB-dependent receptor, beta-barrel domain"/>
    <property type="match status" value="1"/>
</dbReference>
<dbReference type="Proteomes" id="UP000575469">
    <property type="component" value="Unassembled WGS sequence"/>
</dbReference>
<feature type="signal peptide" evidence="12">
    <location>
        <begin position="1"/>
        <end position="48"/>
    </location>
</feature>
<dbReference type="GO" id="GO:0015344">
    <property type="term" value="F:siderophore uptake transmembrane transporter activity"/>
    <property type="evidence" value="ECO:0007669"/>
    <property type="project" value="TreeGrafter"/>
</dbReference>
<evidence type="ECO:0000256" key="2">
    <source>
        <dbReference type="ARBA" id="ARBA00009810"/>
    </source>
</evidence>
<proteinExistence type="inferred from homology"/>
<evidence type="ECO:0000256" key="12">
    <source>
        <dbReference type="SAM" id="SignalP"/>
    </source>
</evidence>
<reference evidence="15 16" key="1">
    <citation type="submission" date="2020-04" db="EMBL/GenBank/DDBJ databases">
        <title>Ralstonia insidiosa genome sequencing and assembly.</title>
        <authorList>
            <person name="Martins R.C.R."/>
            <person name="Perdigao-Neto L.V."/>
            <person name="Levin A.S.S."/>
            <person name="Costa S.F."/>
        </authorList>
    </citation>
    <scope>NUCLEOTIDE SEQUENCE [LARGE SCALE GENOMIC DNA]</scope>
    <source>
        <strain evidence="15 16">5047</strain>
    </source>
</reference>
<evidence type="ECO:0000259" key="14">
    <source>
        <dbReference type="Pfam" id="PF07715"/>
    </source>
</evidence>
<dbReference type="GO" id="GO:0009279">
    <property type="term" value="C:cell outer membrane"/>
    <property type="evidence" value="ECO:0007669"/>
    <property type="project" value="UniProtKB-SubCell"/>
</dbReference>
<evidence type="ECO:0000256" key="7">
    <source>
        <dbReference type="ARBA" id="ARBA00023136"/>
    </source>
</evidence>
<dbReference type="CDD" id="cd01347">
    <property type="entry name" value="ligand_gated_channel"/>
    <property type="match status" value="1"/>
</dbReference>
<organism evidence="15 16">
    <name type="scientific">Ralstonia insidiosa</name>
    <dbReference type="NCBI Taxonomy" id="190721"/>
    <lineage>
        <taxon>Bacteria</taxon>
        <taxon>Pseudomonadati</taxon>
        <taxon>Pseudomonadota</taxon>
        <taxon>Betaproteobacteria</taxon>
        <taxon>Burkholderiales</taxon>
        <taxon>Burkholderiaceae</taxon>
        <taxon>Ralstonia</taxon>
    </lineage>
</organism>
<dbReference type="Pfam" id="PF00593">
    <property type="entry name" value="TonB_dep_Rec_b-barrel"/>
    <property type="match status" value="1"/>
</dbReference>
<dbReference type="EMBL" id="JABBZM010000006">
    <property type="protein sequence ID" value="NMV37992.1"/>
    <property type="molecule type" value="Genomic_DNA"/>
</dbReference>
<feature type="domain" description="TonB-dependent receptor plug" evidence="14">
    <location>
        <begin position="85"/>
        <end position="186"/>
    </location>
</feature>
<dbReference type="InterPro" id="IPR010105">
    <property type="entry name" value="TonB_sidphr_rcpt"/>
</dbReference>
<dbReference type="PANTHER" id="PTHR32552">
    <property type="entry name" value="FERRICHROME IRON RECEPTOR-RELATED"/>
    <property type="match status" value="1"/>
</dbReference>
<dbReference type="PANTHER" id="PTHR32552:SF82">
    <property type="entry name" value="FCUA PROTEIN"/>
    <property type="match status" value="1"/>
</dbReference>
<keyword evidence="4 10" id="KW-1134">Transmembrane beta strand</keyword>
<protein>
    <submittedName>
        <fullName evidence="15">TonB-dependent receptor</fullName>
    </submittedName>
</protein>
<name>A0A848NSB8_9RALS</name>
<dbReference type="Pfam" id="PF07715">
    <property type="entry name" value="Plug"/>
    <property type="match status" value="1"/>
</dbReference>
<evidence type="ECO:0000256" key="5">
    <source>
        <dbReference type="ARBA" id="ARBA00022692"/>
    </source>
</evidence>
<evidence type="ECO:0000259" key="13">
    <source>
        <dbReference type="Pfam" id="PF00593"/>
    </source>
</evidence>
<evidence type="ECO:0000313" key="15">
    <source>
        <dbReference type="EMBL" id="NMV37992.1"/>
    </source>
</evidence>
<feature type="chain" id="PRO_5032510148" evidence="12">
    <location>
        <begin position="49"/>
        <end position="735"/>
    </location>
</feature>
<dbReference type="InterPro" id="IPR036942">
    <property type="entry name" value="Beta-barrel_TonB_sf"/>
</dbReference>
<evidence type="ECO:0000256" key="9">
    <source>
        <dbReference type="ARBA" id="ARBA00023237"/>
    </source>
</evidence>
<dbReference type="InterPro" id="IPR000531">
    <property type="entry name" value="Beta-barrel_TonB"/>
</dbReference>
<comment type="similarity">
    <text evidence="2 10 11">Belongs to the TonB-dependent receptor family.</text>
</comment>